<keyword evidence="2" id="KW-1185">Reference proteome</keyword>
<reference evidence="1 2" key="1">
    <citation type="journal article" date="2020" name="G3 (Bethesda)">
        <title>Draft Genome of the Common Snapping Turtle, Chelydra serpentina, a Model for Phenotypic Plasticity in Reptiles.</title>
        <authorList>
            <person name="Das D."/>
            <person name="Singh S.K."/>
            <person name="Bierstedt J."/>
            <person name="Erickson A."/>
            <person name="Galli G.L.J."/>
            <person name="Crossley D.A. 2nd"/>
            <person name="Rhen T."/>
        </authorList>
    </citation>
    <scope>NUCLEOTIDE SEQUENCE [LARGE SCALE GENOMIC DNA]</scope>
    <source>
        <strain evidence="1">KW</strain>
    </source>
</reference>
<feature type="non-terminal residue" evidence="1">
    <location>
        <position position="1"/>
    </location>
</feature>
<dbReference type="Proteomes" id="UP000765507">
    <property type="component" value="Unassembled WGS sequence"/>
</dbReference>
<dbReference type="AlphaFoldDB" id="A0A8T1T179"/>
<evidence type="ECO:0000313" key="1">
    <source>
        <dbReference type="EMBL" id="KAG6934514.1"/>
    </source>
</evidence>
<organism evidence="1 2">
    <name type="scientific">Chelydra serpentina</name>
    <name type="common">Snapping turtle</name>
    <name type="synonym">Testudo serpentina</name>
    <dbReference type="NCBI Taxonomy" id="8475"/>
    <lineage>
        <taxon>Eukaryota</taxon>
        <taxon>Metazoa</taxon>
        <taxon>Chordata</taxon>
        <taxon>Craniata</taxon>
        <taxon>Vertebrata</taxon>
        <taxon>Euteleostomi</taxon>
        <taxon>Archelosauria</taxon>
        <taxon>Testudinata</taxon>
        <taxon>Testudines</taxon>
        <taxon>Cryptodira</taxon>
        <taxon>Durocryptodira</taxon>
        <taxon>Americhelydia</taxon>
        <taxon>Chelydroidea</taxon>
        <taxon>Chelydridae</taxon>
        <taxon>Chelydra</taxon>
    </lineage>
</organism>
<sequence>MHSLLTRPRNLCNGLRKLFKPIIRTLPWVDSYSQMSRPHRLPSGILTHSM</sequence>
<name>A0A8T1T179_CHESE</name>
<accession>A0A8T1T179</accession>
<evidence type="ECO:0000313" key="2">
    <source>
        <dbReference type="Proteomes" id="UP000765507"/>
    </source>
</evidence>
<dbReference type="EMBL" id="JAHGAV010000056">
    <property type="protein sequence ID" value="KAG6934514.1"/>
    <property type="molecule type" value="Genomic_DNA"/>
</dbReference>
<comment type="caution">
    <text evidence="1">The sequence shown here is derived from an EMBL/GenBank/DDBJ whole genome shotgun (WGS) entry which is preliminary data.</text>
</comment>
<protein>
    <submittedName>
        <fullName evidence="1">Uncharacterized protein</fullName>
    </submittedName>
</protein>
<gene>
    <name evidence="1" type="ORF">G0U57_016957</name>
</gene>
<proteinExistence type="predicted"/>